<evidence type="ECO:0000256" key="2">
    <source>
        <dbReference type="ARBA" id="ARBA00023012"/>
    </source>
</evidence>
<dbReference type="InterPro" id="IPR039420">
    <property type="entry name" value="WalR-like"/>
</dbReference>
<evidence type="ECO:0000313" key="9">
    <source>
        <dbReference type="Proteomes" id="UP001597393"/>
    </source>
</evidence>
<dbReference type="PROSITE" id="PS50110">
    <property type="entry name" value="RESPONSE_REGULATORY"/>
    <property type="match status" value="1"/>
</dbReference>
<feature type="domain" description="OmpR/PhoB-type" evidence="7">
    <location>
        <begin position="133"/>
        <end position="231"/>
    </location>
</feature>
<dbReference type="Pfam" id="PF00486">
    <property type="entry name" value="Trans_reg_C"/>
    <property type="match status" value="1"/>
</dbReference>
<keyword evidence="1 4" id="KW-0597">Phosphoprotein</keyword>
<keyword evidence="3 5" id="KW-0238">DNA-binding</keyword>
<evidence type="ECO:0000259" key="7">
    <source>
        <dbReference type="PROSITE" id="PS51755"/>
    </source>
</evidence>
<name>A0ABW5NNP8_9SPHI</name>
<protein>
    <submittedName>
        <fullName evidence="8">Response regulator transcription factor</fullName>
    </submittedName>
</protein>
<dbReference type="PROSITE" id="PS51755">
    <property type="entry name" value="OMPR_PHOB"/>
    <property type="match status" value="1"/>
</dbReference>
<dbReference type="Proteomes" id="UP001597393">
    <property type="component" value="Unassembled WGS sequence"/>
</dbReference>
<dbReference type="InterPro" id="IPR036388">
    <property type="entry name" value="WH-like_DNA-bd_sf"/>
</dbReference>
<proteinExistence type="predicted"/>
<dbReference type="InterPro" id="IPR001789">
    <property type="entry name" value="Sig_transdc_resp-reg_receiver"/>
</dbReference>
<dbReference type="RefSeq" id="WP_380870451.1">
    <property type="nucleotide sequence ID" value="NZ_JBHUMA010000009.1"/>
</dbReference>
<feature type="DNA-binding region" description="OmpR/PhoB-type" evidence="5">
    <location>
        <begin position="133"/>
        <end position="231"/>
    </location>
</feature>
<keyword evidence="9" id="KW-1185">Reference proteome</keyword>
<dbReference type="PANTHER" id="PTHR48111:SF40">
    <property type="entry name" value="PHOSPHATE REGULON TRANSCRIPTIONAL REGULATORY PROTEIN PHOB"/>
    <property type="match status" value="1"/>
</dbReference>
<dbReference type="InterPro" id="IPR001867">
    <property type="entry name" value="OmpR/PhoB-type_DNA-bd"/>
</dbReference>
<feature type="domain" description="Response regulatory" evidence="6">
    <location>
        <begin position="4"/>
        <end position="118"/>
    </location>
</feature>
<reference evidence="9" key="1">
    <citation type="journal article" date="2019" name="Int. J. Syst. Evol. Microbiol.">
        <title>The Global Catalogue of Microorganisms (GCM) 10K type strain sequencing project: providing services to taxonomists for standard genome sequencing and annotation.</title>
        <authorList>
            <consortium name="The Broad Institute Genomics Platform"/>
            <consortium name="The Broad Institute Genome Sequencing Center for Infectious Disease"/>
            <person name="Wu L."/>
            <person name="Ma J."/>
        </authorList>
    </citation>
    <scope>NUCLEOTIDE SEQUENCE [LARGE SCALE GENOMIC DNA]</scope>
    <source>
        <strain evidence="9">KCTC 42248</strain>
    </source>
</reference>
<evidence type="ECO:0000313" key="8">
    <source>
        <dbReference type="EMBL" id="MFD2600311.1"/>
    </source>
</evidence>
<evidence type="ECO:0000256" key="1">
    <source>
        <dbReference type="ARBA" id="ARBA00022553"/>
    </source>
</evidence>
<evidence type="ECO:0000256" key="5">
    <source>
        <dbReference type="PROSITE-ProRule" id="PRU01091"/>
    </source>
</evidence>
<evidence type="ECO:0000259" key="6">
    <source>
        <dbReference type="PROSITE" id="PS50110"/>
    </source>
</evidence>
<dbReference type="Gene3D" id="6.10.250.690">
    <property type="match status" value="1"/>
</dbReference>
<evidence type="ECO:0000256" key="3">
    <source>
        <dbReference type="ARBA" id="ARBA00023125"/>
    </source>
</evidence>
<evidence type="ECO:0000256" key="4">
    <source>
        <dbReference type="PROSITE-ProRule" id="PRU00169"/>
    </source>
</evidence>
<dbReference type="CDD" id="cd17574">
    <property type="entry name" value="REC_OmpR"/>
    <property type="match status" value="1"/>
</dbReference>
<dbReference type="Gene3D" id="3.40.50.2300">
    <property type="match status" value="1"/>
</dbReference>
<dbReference type="InterPro" id="IPR016032">
    <property type="entry name" value="Sig_transdc_resp-reg_C-effctor"/>
</dbReference>
<feature type="modified residue" description="4-aspartylphosphate" evidence="4">
    <location>
        <position position="53"/>
    </location>
</feature>
<dbReference type="EMBL" id="JBHUMA010000009">
    <property type="protein sequence ID" value="MFD2600311.1"/>
    <property type="molecule type" value="Genomic_DNA"/>
</dbReference>
<keyword evidence="2" id="KW-0902">Two-component regulatory system</keyword>
<dbReference type="SUPFAM" id="SSF46894">
    <property type="entry name" value="C-terminal effector domain of the bipartite response regulators"/>
    <property type="match status" value="1"/>
</dbReference>
<sequence>MKTRILYVEDESDLGNVTKQYLELVGFEMNWCLDGSSALKAYNQEAYDIVIIDIQLPDMDGFALAKEINHINEHAHFLFLTARNLKEDRIRGLELGAFDYITKPFDVDELVLRVRNFVNRQLRYSDTPVASSSDEIQMDDVKVDLKLLSISIGDHFSTSLTLREMELFTYLYQQRNQIVKREEILLHIWGDNDYFLGRSLDVFISRLRKVLSKSSSVKIENVYGVGFKLVSPK</sequence>
<dbReference type="InterPro" id="IPR011006">
    <property type="entry name" value="CheY-like_superfamily"/>
</dbReference>
<dbReference type="Pfam" id="PF00072">
    <property type="entry name" value="Response_reg"/>
    <property type="match status" value="1"/>
</dbReference>
<dbReference type="CDD" id="cd00383">
    <property type="entry name" value="trans_reg_C"/>
    <property type="match status" value="1"/>
</dbReference>
<dbReference type="PANTHER" id="PTHR48111">
    <property type="entry name" value="REGULATOR OF RPOS"/>
    <property type="match status" value="1"/>
</dbReference>
<dbReference type="SMART" id="SM00862">
    <property type="entry name" value="Trans_reg_C"/>
    <property type="match status" value="1"/>
</dbReference>
<dbReference type="SUPFAM" id="SSF52172">
    <property type="entry name" value="CheY-like"/>
    <property type="match status" value="1"/>
</dbReference>
<gene>
    <name evidence="8" type="ORF">ACFSQ3_15260</name>
</gene>
<dbReference type="SMART" id="SM00448">
    <property type="entry name" value="REC"/>
    <property type="match status" value="1"/>
</dbReference>
<accession>A0ABW5NNP8</accession>
<comment type="caution">
    <text evidence="8">The sequence shown here is derived from an EMBL/GenBank/DDBJ whole genome shotgun (WGS) entry which is preliminary data.</text>
</comment>
<dbReference type="Gene3D" id="1.10.10.10">
    <property type="entry name" value="Winged helix-like DNA-binding domain superfamily/Winged helix DNA-binding domain"/>
    <property type="match status" value="1"/>
</dbReference>
<organism evidence="8 9">
    <name type="scientific">Sphingobacterium corticis</name>
    <dbReference type="NCBI Taxonomy" id="1812823"/>
    <lineage>
        <taxon>Bacteria</taxon>
        <taxon>Pseudomonadati</taxon>
        <taxon>Bacteroidota</taxon>
        <taxon>Sphingobacteriia</taxon>
        <taxon>Sphingobacteriales</taxon>
        <taxon>Sphingobacteriaceae</taxon>
        <taxon>Sphingobacterium</taxon>
    </lineage>
</organism>